<evidence type="ECO:0008006" key="7">
    <source>
        <dbReference type="Google" id="ProtNLM"/>
    </source>
</evidence>
<dbReference type="Proteomes" id="UP001236723">
    <property type="component" value="Unassembled WGS sequence"/>
</dbReference>
<dbReference type="SUPFAM" id="SSF81296">
    <property type="entry name" value="E set domains"/>
    <property type="match status" value="1"/>
</dbReference>
<keyword evidence="1" id="KW-0378">Hydrolase</keyword>
<feature type="domain" description="Glycoside hydrolase family 13 N-terminal Ig-like" evidence="4">
    <location>
        <begin position="1"/>
        <end position="122"/>
    </location>
</feature>
<evidence type="ECO:0000256" key="2">
    <source>
        <dbReference type="ARBA" id="ARBA00023295"/>
    </source>
</evidence>
<dbReference type="InterPro" id="IPR013783">
    <property type="entry name" value="Ig-like_fold"/>
</dbReference>
<reference evidence="5 6" key="1">
    <citation type="submission" date="2023-07" db="EMBL/GenBank/DDBJ databases">
        <title>Genomic Encyclopedia of Type Strains, Phase IV (KMG-IV): sequencing the most valuable type-strain genomes for metagenomic binning, comparative biology and taxonomic classification.</title>
        <authorList>
            <person name="Goeker M."/>
        </authorList>
    </citation>
    <scope>NUCLEOTIDE SEQUENCE [LARGE SCALE GENOMIC DNA]</scope>
    <source>
        <strain evidence="5 6">DSM 15448</strain>
    </source>
</reference>
<dbReference type="SUPFAM" id="SSF51445">
    <property type="entry name" value="(Trans)glycosidases"/>
    <property type="match status" value="1"/>
</dbReference>
<accession>A0ABU0DUN6</accession>
<evidence type="ECO:0000256" key="1">
    <source>
        <dbReference type="ARBA" id="ARBA00022801"/>
    </source>
</evidence>
<feature type="domain" description="Glycosyl hydrolase family 13 catalytic" evidence="3">
    <location>
        <begin position="140"/>
        <end position="228"/>
    </location>
</feature>
<evidence type="ECO:0000259" key="4">
    <source>
        <dbReference type="Pfam" id="PF02903"/>
    </source>
</evidence>
<proteinExistence type="predicted"/>
<dbReference type="PANTHER" id="PTHR10357">
    <property type="entry name" value="ALPHA-AMYLASE FAMILY MEMBER"/>
    <property type="match status" value="1"/>
</dbReference>
<dbReference type="InterPro" id="IPR006047">
    <property type="entry name" value="GH13_cat_dom"/>
</dbReference>
<organism evidence="5 6">
    <name type="scientific">Alkalibacillus filiformis</name>
    <dbReference type="NCBI Taxonomy" id="200990"/>
    <lineage>
        <taxon>Bacteria</taxon>
        <taxon>Bacillati</taxon>
        <taxon>Bacillota</taxon>
        <taxon>Bacilli</taxon>
        <taxon>Bacillales</taxon>
        <taxon>Bacillaceae</taxon>
        <taxon>Alkalibacillus</taxon>
    </lineage>
</organism>
<dbReference type="Gene3D" id="2.60.40.10">
    <property type="entry name" value="Immunoglobulins"/>
    <property type="match status" value="1"/>
</dbReference>
<keyword evidence="2" id="KW-0326">Glycosidase</keyword>
<dbReference type="InterPro" id="IPR014756">
    <property type="entry name" value="Ig_E-set"/>
</dbReference>
<sequence length="228" mass="27075">MLKEAIHHRPKNNYAYAYNENTLHIKLRTKKHDVSHVHLIYGDPFEYVKDEPVLHEQSMKVVYQDDLYDYWFVEFEPINNRTAYIFKIYDEQTEPVYFTERGYLHEIPTDNPGFFFKFPYLNKVDVFQAPEWVKDTVWYQIFPERFANGDPSINPEGTLPWGSEAPSPTNFFGGDFEGVMQNLDHLEELGVNGVYFTPIFKAHSNHKYDTIDYFEIDPQFGDKQTFKN</sequence>
<dbReference type="Gene3D" id="3.20.20.80">
    <property type="entry name" value="Glycosidases"/>
    <property type="match status" value="1"/>
</dbReference>
<dbReference type="EMBL" id="JAUSUP010000005">
    <property type="protein sequence ID" value="MDQ0352172.1"/>
    <property type="molecule type" value="Genomic_DNA"/>
</dbReference>
<comment type="caution">
    <text evidence="5">The sequence shown here is derived from an EMBL/GenBank/DDBJ whole genome shotgun (WGS) entry which is preliminary data.</text>
</comment>
<evidence type="ECO:0000313" key="6">
    <source>
        <dbReference type="Proteomes" id="UP001236723"/>
    </source>
</evidence>
<protein>
    <recommendedName>
        <fullName evidence="7">Neopullulanase</fullName>
    </recommendedName>
</protein>
<dbReference type="Pfam" id="PF02903">
    <property type="entry name" value="Alpha-amylase_N"/>
    <property type="match status" value="1"/>
</dbReference>
<dbReference type="InterPro" id="IPR017853">
    <property type="entry name" value="GH"/>
</dbReference>
<keyword evidence="6" id="KW-1185">Reference proteome</keyword>
<dbReference type="InterPro" id="IPR004185">
    <property type="entry name" value="Glyco_hydro_13_lg-like_dom"/>
</dbReference>
<evidence type="ECO:0000313" key="5">
    <source>
        <dbReference type="EMBL" id="MDQ0352172.1"/>
    </source>
</evidence>
<dbReference type="CDD" id="cd02857">
    <property type="entry name" value="E_set_CDase_PDE_N"/>
    <property type="match status" value="1"/>
</dbReference>
<evidence type="ECO:0000259" key="3">
    <source>
        <dbReference type="Pfam" id="PF00128"/>
    </source>
</evidence>
<gene>
    <name evidence="5" type="ORF">J2R98_002006</name>
</gene>
<name>A0ABU0DUN6_9BACI</name>
<dbReference type="Pfam" id="PF00128">
    <property type="entry name" value="Alpha-amylase"/>
    <property type="match status" value="1"/>
</dbReference>
<dbReference type="PANTHER" id="PTHR10357:SF210">
    <property type="entry name" value="MALTODEXTRIN GLUCOSIDASE"/>
    <property type="match status" value="1"/>
</dbReference>